<accession>A0AAD7DPI3</accession>
<sequence>MDVASEPTTCPMLLLQCKSIRVFTHRLTDFFELSGALNTRMKLHSKLMHPELESRPSGVGGDDGATGFTWSVREGGWISSIFLGMGIGWIGIEMLSERELRRRTTRRGSRASSIELNLGEYGSTRSYNCARCRDSQLSAIRGVFELRDDGRRRSSTTPSTNANADTDDKAWLATPDTMGTLVAQPNNDVDAAFKDHLLAVLSLHDAPRAAAAPIPRYSGPTDWQTEAILRKVEALLRDSGAAAIMTPTPMKRRVTEYAANWLLFALFSNSLSRRY</sequence>
<comment type="caution">
    <text evidence="1">The sequence shown here is derived from an EMBL/GenBank/DDBJ whole genome shotgun (WGS) entry which is preliminary data.</text>
</comment>
<name>A0AAD7DPI3_9AGAR</name>
<dbReference type="AlphaFoldDB" id="A0AAD7DPI3"/>
<dbReference type="EMBL" id="JARKIB010000624">
    <property type="protein sequence ID" value="KAJ7696653.1"/>
    <property type="molecule type" value="Genomic_DNA"/>
</dbReference>
<gene>
    <name evidence="1" type="ORF">B0H16DRAFT_1484940</name>
</gene>
<dbReference type="Proteomes" id="UP001215598">
    <property type="component" value="Unassembled WGS sequence"/>
</dbReference>
<organism evidence="1 2">
    <name type="scientific">Mycena metata</name>
    <dbReference type="NCBI Taxonomy" id="1033252"/>
    <lineage>
        <taxon>Eukaryota</taxon>
        <taxon>Fungi</taxon>
        <taxon>Dikarya</taxon>
        <taxon>Basidiomycota</taxon>
        <taxon>Agaricomycotina</taxon>
        <taxon>Agaricomycetes</taxon>
        <taxon>Agaricomycetidae</taxon>
        <taxon>Agaricales</taxon>
        <taxon>Marasmiineae</taxon>
        <taxon>Mycenaceae</taxon>
        <taxon>Mycena</taxon>
    </lineage>
</organism>
<protein>
    <submittedName>
        <fullName evidence="1">Uncharacterized protein</fullName>
    </submittedName>
</protein>
<proteinExistence type="predicted"/>
<reference evidence="1" key="1">
    <citation type="submission" date="2023-03" db="EMBL/GenBank/DDBJ databases">
        <title>Massive genome expansion in bonnet fungi (Mycena s.s.) driven by repeated elements and novel gene families across ecological guilds.</title>
        <authorList>
            <consortium name="Lawrence Berkeley National Laboratory"/>
            <person name="Harder C.B."/>
            <person name="Miyauchi S."/>
            <person name="Viragh M."/>
            <person name="Kuo A."/>
            <person name="Thoen E."/>
            <person name="Andreopoulos B."/>
            <person name="Lu D."/>
            <person name="Skrede I."/>
            <person name="Drula E."/>
            <person name="Henrissat B."/>
            <person name="Morin E."/>
            <person name="Kohler A."/>
            <person name="Barry K."/>
            <person name="LaButti K."/>
            <person name="Morin E."/>
            <person name="Salamov A."/>
            <person name="Lipzen A."/>
            <person name="Mereny Z."/>
            <person name="Hegedus B."/>
            <person name="Baldrian P."/>
            <person name="Stursova M."/>
            <person name="Weitz H."/>
            <person name="Taylor A."/>
            <person name="Grigoriev I.V."/>
            <person name="Nagy L.G."/>
            <person name="Martin F."/>
            <person name="Kauserud H."/>
        </authorList>
    </citation>
    <scope>NUCLEOTIDE SEQUENCE</scope>
    <source>
        <strain evidence="1">CBHHK182m</strain>
    </source>
</reference>
<evidence type="ECO:0000313" key="1">
    <source>
        <dbReference type="EMBL" id="KAJ7696653.1"/>
    </source>
</evidence>
<keyword evidence="2" id="KW-1185">Reference proteome</keyword>
<evidence type="ECO:0000313" key="2">
    <source>
        <dbReference type="Proteomes" id="UP001215598"/>
    </source>
</evidence>